<sequence length="527" mass="61710">MKLKRDIDGDISVINYSNQFFTVLNPSQNISVVSIKKDFEFSYKLPPECCDDYPTKYHLTPLVSNDSISKFVFSKKNHLYILNAGEELTVYNVIKSRATILSVISCRLVNSYDWNIITLTAHEKTFRLELRLSKNLEIIETLNLLSFEDHIELLDIQFVDEYIFHDNFGIIIIIYRIKDDIKYALISVISKKFAILRHNSLNDKLKMNVDNVFSCYRCWFFCEKSNLARATLDHKLLDLTFERFFDFNGNFFISHEIWGKYNSTSDSVNIKLFKWPKFELLNETFSTDDKITNIFGGIDGNNVLLLLIYSKNERYQTISLNTDNFNRISSAFQFEKAIRSFDNNVNYLNLDKDFNITNVRNLFQLETLRDEDAVKILLKDPELLLPVFIESFNISPIHLIMAFKKHLNQKSFDILIRMLLKWLDSFNNGVELTELSSNVYCNFDPIIWIKKVVELTCCILDSTVNSSFNADKIVTEELIRLTKDVCKLQKNLQHIYSRVTMLTSASYFHDVRKYNSNKLLETFSIDL</sequence>
<reference evidence="1 2" key="3">
    <citation type="journal article" date="2016" name="Sci. Rep.">
        <title>Genome-wide diversity and gene expression profiling of Babesia microti isolates identify polymorphic genes that mediate host-pathogen interactions.</title>
        <authorList>
            <person name="Silva J.C."/>
            <person name="Cornillot E."/>
            <person name="McCracken C."/>
            <person name="Usmani-Brown S."/>
            <person name="Dwivedi A."/>
            <person name="Ifeonu O.O."/>
            <person name="Crabtree J."/>
            <person name="Gotia H.T."/>
            <person name="Virji A.Z."/>
            <person name="Reynes C."/>
            <person name="Colinge J."/>
            <person name="Kumar V."/>
            <person name="Lawres L."/>
            <person name="Pazzi J.E."/>
            <person name="Pablo J.V."/>
            <person name="Hung C."/>
            <person name="Brancato J."/>
            <person name="Kumari P."/>
            <person name="Orvis J."/>
            <person name="Tretina K."/>
            <person name="Chibucos M."/>
            <person name="Ott S."/>
            <person name="Sadzewicz L."/>
            <person name="Sengamalay N."/>
            <person name="Shetty A.C."/>
            <person name="Su Q."/>
            <person name="Tallon L."/>
            <person name="Fraser C.M."/>
            <person name="Frutos R."/>
            <person name="Molina D.M."/>
            <person name="Krause P.J."/>
            <person name="Ben Mamoun C."/>
        </authorList>
    </citation>
    <scope>NUCLEOTIDE SEQUENCE [LARGE SCALE GENOMIC DNA]</scope>
    <source>
        <strain evidence="1 2">RI</strain>
    </source>
</reference>
<evidence type="ECO:0000313" key="2">
    <source>
        <dbReference type="Proteomes" id="UP000002899"/>
    </source>
</evidence>
<keyword evidence="2" id="KW-1185">Reference proteome</keyword>
<dbReference type="EMBL" id="LN871599">
    <property type="protein sequence ID" value="CCF75927.1"/>
    <property type="molecule type" value="Genomic_DNA"/>
</dbReference>
<protein>
    <submittedName>
        <fullName evidence="1">Uncharacterized protein</fullName>
    </submittedName>
</protein>
<dbReference type="AlphaFoldDB" id="I7IHJ6"/>
<accession>I7IHJ6</accession>
<dbReference type="VEuPathDB" id="PiroplasmaDB:BmR1_04g08745"/>
<name>I7IHJ6_BABMR</name>
<proteinExistence type="predicted"/>
<evidence type="ECO:0000313" key="1">
    <source>
        <dbReference type="EMBL" id="CCF75927.1"/>
    </source>
</evidence>
<dbReference type="RefSeq" id="XP_012650335.1">
    <property type="nucleotide sequence ID" value="XM_012794881.1"/>
</dbReference>
<dbReference type="GeneID" id="24426380"/>
<organism evidence="1 2">
    <name type="scientific">Babesia microti (strain RI)</name>
    <dbReference type="NCBI Taxonomy" id="1133968"/>
    <lineage>
        <taxon>Eukaryota</taxon>
        <taxon>Sar</taxon>
        <taxon>Alveolata</taxon>
        <taxon>Apicomplexa</taxon>
        <taxon>Aconoidasida</taxon>
        <taxon>Piroplasmida</taxon>
        <taxon>Babesiidae</taxon>
        <taxon>Babesia</taxon>
    </lineage>
</organism>
<reference evidence="1 2" key="1">
    <citation type="journal article" date="2012" name="Nucleic Acids Res.">
        <title>Sequencing of the smallest Apicomplexan genome from the human pathogen Babesia microti.</title>
        <authorList>
            <person name="Cornillot E."/>
            <person name="Hadj-Kaddour K."/>
            <person name="Dassouli A."/>
            <person name="Noel B."/>
            <person name="Ranwez V."/>
            <person name="Vacherie B."/>
            <person name="Augagneur Y."/>
            <person name="Bres V."/>
            <person name="Duclos A."/>
            <person name="Randazzo S."/>
            <person name="Carcy B."/>
            <person name="Debierre-Grockiego F."/>
            <person name="Delbecq S."/>
            <person name="Moubri-Menage K."/>
            <person name="Shams-Eldin H."/>
            <person name="Usmani-Brown S."/>
            <person name="Bringaud F."/>
            <person name="Wincker P."/>
            <person name="Vivares C.P."/>
            <person name="Schwarz R.T."/>
            <person name="Schetters T.P."/>
            <person name="Krause P.J."/>
            <person name="Gorenflot A."/>
            <person name="Berry V."/>
            <person name="Barbe V."/>
            <person name="Ben Mamoun C."/>
        </authorList>
    </citation>
    <scope>NUCLEOTIDE SEQUENCE [LARGE SCALE GENOMIC DNA]</scope>
    <source>
        <strain evidence="1 2">RI</strain>
    </source>
</reference>
<dbReference type="KEGG" id="bmic:BmR1_04g08745"/>
<dbReference type="Proteomes" id="UP000002899">
    <property type="component" value="Chromosome IV"/>
</dbReference>
<gene>
    <name evidence="1" type="ORF">BmR1_04g08745</name>
</gene>
<reference evidence="1 2" key="2">
    <citation type="journal article" date="2013" name="PLoS ONE">
        <title>Whole genome mapping and re-organization of the nuclear and mitochondrial genomes of Babesia microti isolates.</title>
        <authorList>
            <person name="Cornillot E."/>
            <person name="Dassouli A."/>
            <person name="Garg A."/>
            <person name="Pachikara N."/>
            <person name="Randazzo S."/>
            <person name="Depoix D."/>
            <person name="Carcy B."/>
            <person name="Delbecq S."/>
            <person name="Frutos R."/>
            <person name="Silva J.C."/>
            <person name="Sutton R."/>
            <person name="Krause P.J."/>
            <person name="Mamoun C.B."/>
        </authorList>
    </citation>
    <scope>NUCLEOTIDE SEQUENCE [LARGE SCALE GENOMIC DNA]</scope>
    <source>
        <strain evidence="1 2">RI</strain>
    </source>
</reference>